<dbReference type="EMBL" id="JABFDY010000006">
    <property type="protein sequence ID" value="KAF7705857.1"/>
    <property type="molecule type" value="Genomic_DNA"/>
</dbReference>
<dbReference type="GO" id="GO:0008009">
    <property type="term" value="F:chemokine activity"/>
    <property type="evidence" value="ECO:0007669"/>
    <property type="project" value="InterPro"/>
</dbReference>
<evidence type="ECO:0000313" key="11">
    <source>
        <dbReference type="Proteomes" id="UP000606274"/>
    </source>
</evidence>
<keyword evidence="2" id="KW-0145">Chemotaxis</keyword>
<comment type="subcellular location">
    <subcellularLocation>
        <location evidence="1">Secreted</location>
    </subcellularLocation>
</comment>
<accession>A0A8T0BJJ3</accession>
<feature type="transmembrane region" description="Helical" evidence="8">
    <location>
        <begin position="20"/>
        <end position="39"/>
    </location>
</feature>
<feature type="domain" description="Chemokine interleukin-8-like" evidence="9">
    <location>
        <begin position="48"/>
        <end position="108"/>
    </location>
</feature>
<evidence type="ECO:0000256" key="2">
    <source>
        <dbReference type="ARBA" id="ARBA00022500"/>
    </source>
</evidence>
<comment type="caution">
    <text evidence="10">The sequence shown here is derived from an EMBL/GenBank/DDBJ whole genome shotgun (WGS) entry which is preliminary data.</text>
</comment>
<reference evidence="10" key="1">
    <citation type="submission" date="2020-08" db="EMBL/GenBank/DDBJ databases">
        <title>Chromosome-level assembly of Southern catfish (Silurus meridionalis) provides insights into visual adaptation to the nocturnal and benthic lifestyles.</title>
        <authorList>
            <person name="Zhang Y."/>
            <person name="Wang D."/>
            <person name="Peng Z."/>
        </authorList>
    </citation>
    <scope>NUCLEOTIDE SEQUENCE</scope>
    <source>
        <strain evidence="10">SWU-2019-XX</strain>
        <tissue evidence="10">Muscle</tissue>
    </source>
</reference>
<organism evidence="10 11">
    <name type="scientific">Silurus meridionalis</name>
    <name type="common">Southern catfish</name>
    <name type="synonym">Silurus soldatovi meridionalis</name>
    <dbReference type="NCBI Taxonomy" id="175797"/>
    <lineage>
        <taxon>Eukaryota</taxon>
        <taxon>Metazoa</taxon>
        <taxon>Chordata</taxon>
        <taxon>Craniata</taxon>
        <taxon>Vertebrata</taxon>
        <taxon>Euteleostomi</taxon>
        <taxon>Actinopterygii</taxon>
        <taxon>Neopterygii</taxon>
        <taxon>Teleostei</taxon>
        <taxon>Ostariophysi</taxon>
        <taxon>Siluriformes</taxon>
        <taxon>Siluridae</taxon>
        <taxon>Silurus</taxon>
    </lineage>
</organism>
<keyword evidence="5" id="KW-0732">Signal</keyword>
<keyword evidence="3" id="KW-0202">Cytokine</keyword>
<evidence type="ECO:0000256" key="7">
    <source>
        <dbReference type="ARBA" id="ARBA00023198"/>
    </source>
</evidence>
<dbReference type="GO" id="GO:0006954">
    <property type="term" value="P:inflammatory response"/>
    <property type="evidence" value="ECO:0007669"/>
    <property type="project" value="UniProtKB-KW"/>
</dbReference>
<evidence type="ECO:0000256" key="1">
    <source>
        <dbReference type="ARBA" id="ARBA00004613"/>
    </source>
</evidence>
<evidence type="ECO:0000256" key="4">
    <source>
        <dbReference type="ARBA" id="ARBA00022525"/>
    </source>
</evidence>
<dbReference type="GO" id="GO:0006955">
    <property type="term" value="P:immune response"/>
    <property type="evidence" value="ECO:0007669"/>
    <property type="project" value="InterPro"/>
</dbReference>
<protein>
    <recommendedName>
        <fullName evidence="9">Chemokine interleukin-8-like domain-containing protein</fullName>
    </recommendedName>
</protein>
<dbReference type="Pfam" id="PF00048">
    <property type="entry name" value="IL8"/>
    <property type="match status" value="1"/>
</dbReference>
<dbReference type="PANTHER" id="PTHR12015:SF108">
    <property type="entry name" value="C-C MOTIF CHEMOKINE 20"/>
    <property type="match status" value="1"/>
</dbReference>
<keyword evidence="8" id="KW-0812">Transmembrane</keyword>
<dbReference type="SUPFAM" id="SSF54117">
    <property type="entry name" value="Interleukin 8-like chemokines"/>
    <property type="match status" value="1"/>
</dbReference>
<gene>
    <name evidence="10" type="ORF">HF521_019111</name>
</gene>
<dbReference type="SMART" id="SM00199">
    <property type="entry name" value="SCY"/>
    <property type="match status" value="1"/>
</dbReference>
<sequence>MEQLLTFDQTYHVRLAIMSLKGLVTVVFVGCWFLCMFCLTTDAYGPLTHACCVKYTRTPLDFKLIKGFAEQSSREVCRIDAIIFLTKRNKKVCASAQDEWVKNILARFSSKMKKMSQHTANQVNQNEDRNPTTSA</sequence>
<dbReference type="PANTHER" id="PTHR12015">
    <property type="entry name" value="SMALL INDUCIBLE CYTOKINE A"/>
    <property type="match status" value="1"/>
</dbReference>
<proteinExistence type="predicted"/>
<keyword evidence="8" id="KW-0472">Membrane</keyword>
<dbReference type="InterPro" id="IPR036048">
    <property type="entry name" value="Interleukin_8-like_sf"/>
</dbReference>
<evidence type="ECO:0000313" key="10">
    <source>
        <dbReference type="EMBL" id="KAF7705857.1"/>
    </source>
</evidence>
<keyword evidence="8" id="KW-1133">Transmembrane helix</keyword>
<evidence type="ECO:0000256" key="3">
    <source>
        <dbReference type="ARBA" id="ARBA00022514"/>
    </source>
</evidence>
<keyword evidence="11" id="KW-1185">Reference proteome</keyword>
<keyword evidence="6" id="KW-1015">Disulfide bond</keyword>
<evidence type="ECO:0000259" key="9">
    <source>
        <dbReference type="SMART" id="SM00199"/>
    </source>
</evidence>
<evidence type="ECO:0000256" key="8">
    <source>
        <dbReference type="SAM" id="Phobius"/>
    </source>
</evidence>
<evidence type="ECO:0000256" key="5">
    <source>
        <dbReference type="ARBA" id="ARBA00022729"/>
    </source>
</evidence>
<dbReference type="GO" id="GO:0005615">
    <property type="term" value="C:extracellular space"/>
    <property type="evidence" value="ECO:0007669"/>
    <property type="project" value="UniProtKB-KW"/>
</dbReference>
<dbReference type="Gene3D" id="2.40.50.40">
    <property type="match status" value="1"/>
</dbReference>
<keyword evidence="4" id="KW-0964">Secreted</keyword>
<dbReference type="AlphaFoldDB" id="A0A8T0BJJ3"/>
<evidence type="ECO:0000256" key="6">
    <source>
        <dbReference type="ARBA" id="ARBA00023157"/>
    </source>
</evidence>
<dbReference type="InterPro" id="IPR001811">
    <property type="entry name" value="Chemokine_IL8-like_dom"/>
</dbReference>
<dbReference type="InterPro" id="IPR039809">
    <property type="entry name" value="Chemokine_b/g/d"/>
</dbReference>
<name>A0A8T0BJJ3_SILME</name>
<dbReference type="FunFam" id="2.40.50.40:FF:000012">
    <property type="entry name" value="C-C motif chemokine"/>
    <property type="match status" value="1"/>
</dbReference>
<dbReference type="Proteomes" id="UP000606274">
    <property type="component" value="Unassembled WGS sequence"/>
</dbReference>
<keyword evidence="7" id="KW-0395">Inflammatory response</keyword>